<dbReference type="OrthoDB" id="3929326at2759"/>
<protein>
    <submittedName>
        <fullName evidence="1">Uncharacterized protein</fullName>
    </submittedName>
</protein>
<accession>A0A9Q3K0V6</accession>
<evidence type="ECO:0000313" key="2">
    <source>
        <dbReference type="Proteomes" id="UP000765509"/>
    </source>
</evidence>
<dbReference type="EMBL" id="AVOT02089745">
    <property type="protein sequence ID" value="MBW0572247.1"/>
    <property type="molecule type" value="Genomic_DNA"/>
</dbReference>
<dbReference type="Proteomes" id="UP000765509">
    <property type="component" value="Unassembled WGS sequence"/>
</dbReference>
<reference evidence="1" key="1">
    <citation type="submission" date="2021-03" db="EMBL/GenBank/DDBJ databases">
        <title>Draft genome sequence of rust myrtle Austropuccinia psidii MF-1, a brazilian biotype.</title>
        <authorList>
            <person name="Quecine M.C."/>
            <person name="Pachon D.M.R."/>
            <person name="Bonatelli M.L."/>
            <person name="Correr F.H."/>
            <person name="Franceschini L.M."/>
            <person name="Leite T.F."/>
            <person name="Margarido G.R.A."/>
            <person name="Almeida C.A."/>
            <person name="Ferrarezi J.A."/>
            <person name="Labate C.A."/>
        </authorList>
    </citation>
    <scope>NUCLEOTIDE SEQUENCE</scope>
    <source>
        <strain evidence="1">MF-1</strain>
    </source>
</reference>
<gene>
    <name evidence="1" type="ORF">O181_111962</name>
</gene>
<dbReference type="AlphaFoldDB" id="A0A9Q3K0V6"/>
<organism evidence="1 2">
    <name type="scientific">Austropuccinia psidii MF-1</name>
    <dbReference type="NCBI Taxonomy" id="1389203"/>
    <lineage>
        <taxon>Eukaryota</taxon>
        <taxon>Fungi</taxon>
        <taxon>Dikarya</taxon>
        <taxon>Basidiomycota</taxon>
        <taxon>Pucciniomycotina</taxon>
        <taxon>Pucciniomycetes</taxon>
        <taxon>Pucciniales</taxon>
        <taxon>Sphaerophragmiaceae</taxon>
        <taxon>Austropuccinia</taxon>
    </lineage>
</organism>
<name>A0A9Q3K0V6_9BASI</name>
<sequence>MRPFARIKLIYKNAVEVRLAEKFSRKNPVFPKNLVKTYLEKGEERSPLRNKTYIPQDIVEVEGSPGPVKKIIRKIRLNGTEERKYLVIFNNQTEGKNKCLGEYAIKDGNLNLGRFRPSRRAEKSHQ</sequence>
<evidence type="ECO:0000313" key="1">
    <source>
        <dbReference type="EMBL" id="MBW0572247.1"/>
    </source>
</evidence>
<proteinExistence type="predicted"/>
<comment type="caution">
    <text evidence="1">The sequence shown here is derived from an EMBL/GenBank/DDBJ whole genome shotgun (WGS) entry which is preliminary data.</text>
</comment>
<keyword evidence="2" id="KW-1185">Reference proteome</keyword>